<dbReference type="EC" id="3.1.3.-" evidence="3"/>
<dbReference type="Proteomes" id="UP000295310">
    <property type="component" value="Unassembled WGS sequence"/>
</dbReference>
<dbReference type="PANTHER" id="PTHR35134:SF2">
    <property type="entry name" value="NUCLEOTIDASE YQFW-RELATED"/>
    <property type="match status" value="1"/>
</dbReference>
<dbReference type="Pfam" id="PF24694">
    <property type="entry name" value="LNS2_PITM1-3"/>
    <property type="match status" value="1"/>
</dbReference>
<dbReference type="PANTHER" id="PTHR35134">
    <property type="entry name" value="NUCLEOTIDASE YQFW-RELATED"/>
    <property type="match status" value="1"/>
</dbReference>
<dbReference type="PIRSF" id="PIRSF021362">
    <property type="entry name" value="UCP021362_HAD"/>
    <property type="match status" value="1"/>
</dbReference>
<keyword evidence="2 3" id="KW-0378">Hydrolase</keyword>
<evidence type="ECO:0000256" key="1">
    <source>
        <dbReference type="ARBA" id="ARBA00009589"/>
    </source>
</evidence>
<protein>
    <recommendedName>
        <fullName evidence="3">Nucleotidase</fullName>
        <ecNumber evidence="3">3.1.3.-</ecNumber>
    </recommendedName>
</protein>
<evidence type="ECO:0000256" key="2">
    <source>
        <dbReference type="ARBA" id="ARBA00022801"/>
    </source>
</evidence>
<dbReference type="InterPro" id="IPR052419">
    <property type="entry name" value="5_3-deoxyribonucleotidase-like"/>
</dbReference>
<evidence type="ECO:0000313" key="4">
    <source>
        <dbReference type="EMBL" id="TDL98124.1"/>
    </source>
</evidence>
<comment type="caution">
    <text evidence="4">The sequence shown here is derived from an EMBL/GenBank/DDBJ whole genome shotgun (WGS) entry which is preliminary data.</text>
</comment>
<organism evidence="4 5">
    <name type="scientific">Macrococcus brunensis</name>
    <dbReference type="NCBI Taxonomy" id="198483"/>
    <lineage>
        <taxon>Bacteria</taxon>
        <taxon>Bacillati</taxon>
        <taxon>Bacillota</taxon>
        <taxon>Bacilli</taxon>
        <taxon>Bacillales</taxon>
        <taxon>Staphylococcaceae</taxon>
        <taxon>Macrococcus</taxon>
    </lineage>
</organism>
<comment type="similarity">
    <text evidence="1 3">Belongs to the 5'(3')-deoxyribonucleotidase family.</text>
</comment>
<proteinExistence type="inferred from homology"/>
<name>A0A4R6BEA6_9STAP</name>
<dbReference type="OrthoDB" id="2471595at2"/>
<dbReference type="Gene3D" id="3.40.50.1000">
    <property type="entry name" value="HAD superfamily/HAD-like"/>
    <property type="match status" value="1"/>
</dbReference>
<dbReference type="RefSeq" id="WP_133431603.1">
    <property type="nucleotide sequence ID" value="NZ_CP092179.1"/>
</dbReference>
<dbReference type="InterPro" id="IPR036412">
    <property type="entry name" value="HAD-like_sf"/>
</dbReference>
<evidence type="ECO:0000256" key="3">
    <source>
        <dbReference type="PIRNR" id="PIRNR021362"/>
    </source>
</evidence>
<dbReference type="AlphaFoldDB" id="A0A4R6BEA6"/>
<keyword evidence="5" id="KW-1185">Reference proteome</keyword>
<dbReference type="InterPro" id="IPR023214">
    <property type="entry name" value="HAD_sf"/>
</dbReference>
<dbReference type="EMBL" id="SCWA01000006">
    <property type="protein sequence ID" value="TDL98124.1"/>
    <property type="molecule type" value="Genomic_DNA"/>
</dbReference>
<sequence length="187" mass="21890">MQKIKRLGIDIDGTVTCPTALVPYLQRSFGSDIKYEDITAYDLGVVLNKSDEEMYDWFMANQEEIYTHSPVAEGAIPVLKEWSEQYELYYISARYDYLDRVTTDWFEKHDVPFHHIELTGSHDKIEAARQHHVDVFFEDKLDNAIDINRELDIPVILFDTPYNQSALPENVHRVFTWNEAKKILSTL</sequence>
<evidence type="ECO:0000313" key="5">
    <source>
        <dbReference type="Proteomes" id="UP000295310"/>
    </source>
</evidence>
<dbReference type="GO" id="GO:0016787">
    <property type="term" value="F:hydrolase activity"/>
    <property type="evidence" value="ECO:0007669"/>
    <property type="project" value="UniProtKB-KW"/>
</dbReference>
<accession>A0A4R6BEA6</accession>
<gene>
    <name evidence="4" type="ORF">ERX27_04290</name>
</gene>
<dbReference type="SUPFAM" id="SSF56784">
    <property type="entry name" value="HAD-like"/>
    <property type="match status" value="1"/>
</dbReference>
<dbReference type="InterPro" id="IPR009206">
    <property type="entry name" value="Nucleotidase_putative"/>
</dbReference>
<reference evidence="4 5" key="1">
    <citation type="submission" date="2019-01" db="EMBL/GenBank/DDBJ databases">
        <title>Draft genome sequences of the type strains of six Macrococcus species.</title>
        <authorList>
            <person name="Mazhar S."/>
            <person name="Altermann E."/>
            <person name="Hill C."/>
            <person name="Mcauliffe O."/>
        </authorList>
    </citation>
    <scope>NUCLEOTIDE SEQUENCE [LARGE SCALE GENOMIC DNA]</scope>
    <source>
        <strain evidence="4 5">CCM4811</strain>
    </source>
</reference>